<accession>A0A8S1PCY6</accession>
<dbReference type="EMBL" id="CAJJDM010000116">
    <property type="protein sequence ID" value="CAD8100613.1"/>
    <property type="molecule type" value="Genomic_DNA"/>
</dbReference>
<comment type="caution">
    <text evidence="1">The sequence shown here is derived from an EMBL/GenBank/DDBJ whole genome shotgun (WGS) entry which is preliminary data.</text>
</comment>
<gene>
    <name evidence="1" type="ORF">PPRIM_AZ9-3.1.T1130007</name>
</gene>
<proteinExistence type="predicted"/>
<evidence type="ECO:0000313" key="2">
    <source>
        <dbReference type="Proteomes" id="UP000688137"/>
    </source>
</evidence>
<dbReference type="Proteomes" id="UP000688137">
    <property type="component" value="Unassembled WGS sequence"/>
</dbReference>
<evidence type="ECO:0000313" key="1">
    <source>
        <dbReference type="EMBL" id="CAD8100613.1"/>
    </source>
</evidence>
<protein>
    <submittedName>
        <fullName evidence="1">Uncharacterized protein</fullName>
    </submittedName>
</protein>
<sequence>MDKSFGCKQKIEKIEIKFMVVQALQKSQRIQIKQEIQNGLENMVKITKKLACGQLFGMEKNNMEQVDFTQTMDQSRVFGKNQDIIILTMLQFMKLENMSIIKKGEYGNLFQKIISLVVESIMIKEKRMVNGLN</sequence>
<name>A0A8S1PCY6_PARPR</name>
<organism evidence="1 2">
    <name type="scientific">Paramecium primaurelia</name>
    <dbReference type="NCBI Taxonomy" id="5886"/>
    <lineage>
        <taxon>Eukaryota</taxon>
        <taxon>Sar</taxon>
        <taxon>Alveolata</taxon>
        <taxon>Ciliophora</taxon>
        <taxon>Intramacronucleata</taxon>
        <taxon>Oligohymenophorea</taxon>
        <taxon>Peniculida</taxon>
        <taxon>Parameciidae</taxon>
        <taxon>Paramecium</taxon>
    </lineage>
</organism>
<keyword evidence="2" id="KW-1185">Reference proteome</keyword>
<dbReference type="AlphaFoldDB" id="A0A8S1PCY6"/>
<reference evidence="1" key="1">
    <citation type="submission" date="2021-01" db="EMBL/GenBank/DDBJ databases">
        <authorList>
            <consortium name="Genoscope - CEA"/>
            <person name="William W."/>
        </authorList>
    </citation>
    <scope>NUCLEOTIDE SEQUENCE</scope>
</reference>